<dbReference type="AlphaFoldDB" id="A0A915HM96"/>
<keyword evidence="2" id="KW-1185">Reference proteome</keyword>
<feature type="transmembrane region" description="Helical" evidence="1">
    <location>
        <begin position="151"/>
        <end position="174"/>
    </location>
</feature>
<dbReference type="Proteomes" id="UP000887565">
    <property type="component" value="Unplaced"/>
</dbReference>
<name>A0A915HM96_ROMCU</name>
<sequence length="243" mass="26825">MVFGSIGTRFNKIQVSEKKWHRYQCPGHTYLVMSINIQKYYLDEQTAVDQDPTTVVKPKRFPGAAAAGMSARCRRHPVAEVLSAAVASASCFVARATAVVVADDPAKRAWAIVAGVELSEQNSNSGLRRPATKDVAVVTYCCPWRKVHIEIGLLLLLLLLIKSFATGAELLLLLGRRGTGRKAGVVKQEKFSDSLNFPNPGKRVIKSSVEAAYLHIKQRRISCTKSPSRRLGYRSTSDDYYNV</sequence>
<evidence type="ECO:0000256" key="1">
    <source>
        <dbReference type="SAM" id="Phobius"/>
    </source>
</evidence>
<evidence type="ECO:0000313" key="2">
    <source>
        <dbReference type="Proteomes" id="UP000887565"/>
    </source>
</evidence>
<keyword evidence="1" id="KW-0472">Membrane</keyword>
<keyword evidence="1" id="KW-1133">Transmembrane helix</keyword>
<reference evidence="3" key="1">
    <citation type="submission" date="2022-11" db="UniProtKB">
        <authorList>
            <consortium name="WormBaseParasite"/>
        </authorList>
    </citation>
    <scope>IDENTIFICATION</scope>
</reference>
<dbReference type="WBParaSite" id="nRc.2.0.1.t03088-RA">
    <property type="protein sequence ID" value="nRc.2.0.1.t03088-RA"/>
    <property type="gene ID" value="nRc.2.0.1.g03088"/>
</dbReference>
<evidence type="ECO:0000313" key="3">
    <source>
        <dbReference type="WBParaSite" id="nRc.2.0.1.t03088-RA"/>
    </source>
</evidence>
<accession>A0A915HM96</accession>
<proteinExistence type="predicted"/>
<organism evidence="2 3">
    <name type="scientific">Romanomermis culicivorax</name>
    <name type="common">Nematode worm</name>
    <dbReference type="NCBI Taxonomy" id="13658"/>
    <lineage>
        <taxon>Eukaryota</taxon>
        <taxon>Metazoa</taxon>
        <taxon>Ecdysozoa</taxon>
        <taxon>Nematoda</taxon>
        <taxon>Enoplea</taxon>
        <taxon>Dorylaimia</taxon>
        <taxon>Mermithida</taxon>
        <taxon>Mermithoidea</taxon>
        <taxon>Mermithidae</taxon>
        <taxon>Romanomermis</taxon>
    </lineage>
</organism>
<keyword evidence="1" id="KW-0812">Transmembrane</keyword>
<protein>
    <submittedName>
        <fullName evidence="3">Uncharacterized protein</fullName>
    </submittedName>
</protein>